<dbReference type="OrthoDB" id="1077582at2759"/>
<feature type="transmembrane region" description="Helical" evidence="8">
    <location>
        <begin position="246"/>
        <end position="265"/>
    </location>
</feature>
<evidence type="ECO:0000256" key="7">
    <source>
        <dbReference type="ARBA" id="ARBA00023136"/>
    </source>
</evidence>
<evidence type="ECO:0000256" key="1">
    <source>
        <dbReference type="ARBA" id="ARBA00004141"/>
    </source>
</evidence>
<dbReference type="Pfam" id="PF13813">
    <property type="entry name" value="MBOAT_2"/>
    <property type="match status" value="1"/>
</dbReference>
<evidence type="ECO:0000256" key="5">
    <source>
        <dbReference type="ARBA" id="ARBA00022692"/>
    </source>
</evidence>
<dbReference type="InterPro" id="IPR044851">
    <property type="entry name" value="Wax_synthase"/>
</dbReference>
<keyword evidence="7 8" id="KW-0472">Membrane</keyword>
<keyword evidence="4" id="KW-0808">Transferase</keyword>
<comment type="pathway">
    <text evidence="2">Secondary metabolite biosynthesis.</text>
</comment>
<evidence type="ECO:0000256" key="4">
    <source>
        <dbReference type="ARBA" id="ARBA00022679"/>
    </source>
</evidence>
<organism evidence="10 11">
    <name type="scientific">Basidiobolus meristosporus CBS 931.73</name>
    <dbReference type="NCBI Taxonomy" id="1314790"/>
    <lineage>
        <taxon>Eukaryota</taxon>
        <taxon>Fungi</taxon>
        <taxon>Fungi incertae sedis</taxon>
        <taxon>Zoopagomycota</taxon>
        <taxon>Entomophthoromycotina</taxon>
        <taxon>Basidiobolomycetes</taxon>
        <taxon>Basidiobolales</taxon>
        <taxon>Basidiobolaceae</taxon>
        <taxon>Basidiobolus</taxon>
    </lineage>
</organism>
<protein>
    <recommendedName>
        <fullName evidence="9">Wax synthase domain-containing protein</fullName>
    </recommendedName>
</protein>
<gene>
    <name evidence="10" type="ORF">K493DRAFT_370944</name>
</gene>
<keyword evidence="11" id="KW-1185">Reference proteome</keyword>
<comment type="subcellular location">
    <subcellularLocation>
        <location evidence="1">Membrane</location>
        <topology evidence="1">Multi-pass membrane protein</topology>
    </subcellularLocation>
</comment>
<evidence type="ECO:0000313" key="11">
    <source>
        <dbReference type="Proteomes" id="UP000193498"/>
    </source>
</evidence>
<dbReference type="AlphaFoldDB" id="A0A1Y1YET8"/>
<comment type="caution">
    <text evidence="10">The sequence shown here is derived from an EMBL/GenBank/DDBJ whole genome shotgun (WGS) entry which is preliminary data.</text>
</comment>
<accession>A0A1Y1YET8</accession>
<evidence type="ECO:0000256" key="3">
    <source>
        <dbReference type="ARBA" id="ARBA00007282"/>
    </source>
</evidence>
<feature type="transmembrane region" description="Helical" evidence="8">
    <location>
        <begin position="113"/>
        <end position="134"/>
    </location>
</feature>
<dbReference type="GO" id="GO:0008374">
    <property type="term" value="F:O-acyltransferase activity"/>
    <property type="evidence" value="ECO:0007669"/>
    <property type="project" value="InterPro"/>
</dbReference>
<feature type="transmembrane region" description="Helical" evidence="8">
    <location>
        <begin position="161"/>
        <end position="182"/>
    </location>
</feature>
<dbReference type="InterPro" id="IPR032805">
    <property type="entry name" value="Wax_synthase_dom"/>
</dbReference>
<dbReference type="GO" id="GO:0006629">
    <property type="term" value="P:lipid metabolic process"/>
    <property type="evidence" value="ECO:0007669"/>
    <property type="project" value="InterPro"/>
</dbReference>
<evidence type="ECO:0000259" key="9">
    <source>
        <dbReference type="Pfam" id="PF13813"/>
    </source>
</evidence>
<dbReference type="GO" id="GO:0016020">
    <property type="term" value="C:membrane"/>
    <property type="evidence" value="ECO:0007669"/>
    <property type="project" value="UniProtKB-SubCell"/>
</dbReference>
<evidence type="ECO:0000256" key="2">
    <source>
        <dbReference type="ARBA" id="ARBA00005179"/>
    </source>
</evidence>
<evidence type="ECO:0000313" key="10">
    <source>
        <dbReference type="EMBL" id="ORX96478.1"/>
    </source>
</evidence>
<reference evidence="10 11" key="1">
    <citation type="submission" date="2016-07" db="EMBL/GenBank/DDBJ databases">
        <title>Pervasive Adenine N6-methylation of Active Genes in Fungi.</title>
        <authorList>
            <consortium name="DOE Joint Genome Institute"/>
            <person name="Mondo S.J."/>
            <person name="Dannebaum R.O."/>
            <person name="Kuo R.C."/>
            <person name="Labutti K."/>
            <person name="Haridas S."/>
            <person name="Kuo A."/>
            <person name="Salamov A."/>
            <person name="Ahrendt S.R."/>
            <person name="Lipzen A."/>
            <person name="Sullivan W."/>
            <person name="Andreopoulos W.B."/>
            <person name="Clum A."/>
            <person name="Lindquist E."/>
            <person name="Daum C."/>
            <person name="Ramamoorthy G.K."/>
            <person name="Gryganskyi A."/>
            <person name="Culley D."/>
            <person name="Magnuson J.K."/>
            <person name="James T.Y."/>
            <person name="O'Malley M.A."/>
            <person name="Stajich J.E."/>
            <person name="Spatafora J.W."/>
            <person name="Visel A."/>
            <person name="Grigoriev I.V."/>
        </authorList>
    </citation>
    <scope>NUCLEOTIDE SEQUENCE [LARGE SCALE GENOMIC DNA]</scope>
    <source>
        <strain evidence="10 11">CBS 931.73</strain>
    </source>
</reference>
<keyword evidence="6 8" id="KW-1133">Transmembrane helix</keyword>
<dbReference type="EMBL" id="MCFE01000153">
    <property type="protein sequence ID" value="ORX96478.1"/>
    <property type="molecule type" value="Genomic_DNA"/>
</dbReference>
<dbReference type="PANTHER" id="PTHR31595:SF57">
    <property type="entry name" value="OS04G0481900 PROTEIN"/>
    <property type="match status" value="1"/>
</dbReference>
<evidence type="ECO:0000256" key="6">
    <source>
        <dbReference type="ARBA" id="ARBA00022989"/>
    </source>
</evidence>
<dbReference type="InParanoid" id="A0A1Y1YET8"/>
<feature type="transmembrane region" description="Helical" evidence="8">
    <location>
        <begin position="305"/>
        <end position="324"/>
    </location>
</feature>
<dbReference type="Proteomes" id="UP000193498">
    <property type="component" value="Unassembled WGS sequence"/>
</dbReference>
<keyword evidence="5 8" id="KW-0812">Transmembrane</keyword>
<sequence>MMLLHTFGALLLPLLPTVFQYWSLRHKNGAHLRRNTLLGLVLQAWICVVYAPNKPTENLILKGGSLFFAFRVLSLGVFTPLSTTKEIGIQEYYRVIFTLIPAAGKKSRHGGTFLRYLAIVLAQYLTANIIQLYFRYKPPQTELPVRTVLSLRQPELAVQHYLYGWLVYLYMSIYYFILVYPWCFVTDAHYTPIFDSPFISKSPKEFWNVRWNKVFHENFRSCVFAPINQAFVVEQFSPWRKTAVRILSGFFTFFISAVVHELLVVFGSNSPPTMENTLFFLLHGVAVSVQVLLEKFMGKDFLPNYVGIILSNLFFIWTAPLFVSPFMRNKLIDKCAPPMLF</sequence>
<evidence type="ECO:0000256" key="8">
    <source>
        <dbReference type="SAM" id="Phobius"/>
    </source>
</evidence>
<feature type="domain" description="Wax synthase" evidence="9">
    <location>
        <begin position="190"/>
        <end position="282"/>
    </location>
</feature>
<name>A0A1Y1YET8_9FUNG</name>
<comment type="similarity">
    <text evidence="3">Belongs to the wax synthase family.</text>
</comment>
<feature type="transmembrane region" description="Helical" evidence="8">
    <location>
        <begin position="277"/>
        <end position="293"/>
    </location>
</feature>
<proteinExistence type="inferred from homology"/>
<dbReference type="PANTHER" id="PTHR31595">
    <property type="entry name" value="LONG-CHAIN-ALCOHOL O-FATTY-ACYLTRANSFERASE 3-RELATED"/>
    <property type="match status" value="1"/>
</dbReference>